<dbReference type="Pfam" id="PF07690">
    <property type="entry name" value="MFS_1"/>
    <property type="match status" value="1"/>
</dbReference>
<feature type="transmembrane region" description="Helical" evidence="1">
    <location>
        <begin position="166"/>
        <end position="189"/>
    </location>
</feature>
<dbReference type="EMBL" id="CP035806">
    <property type="protein sequence ID" value="QBE49787.1"/>
    <property type="molecule type" value="Genomic_DNA"/>
</dbReference>
<dbReference type="GO" id="GO:0022857">
    <property type="term" value="F:transmembrane transporter activity"/>
    <property type="evidence" value="ECO:0007669"/>
    <property type="project" value="InterPro"/>
</dbReference>
<dbReference type="InterPro" id="IPR011701">
    <property type="entry name" value="MFS"/>
</dbReference>
<keyword evidence="3" id="KW-1185">Reference proteome</keyword>
<dbReference type="RefSeq" id="WP_130110900.1">
    <property type="nucleotide sequence ID" value="NZ_CP035806.1"/>
</dbReference>
<protein>
    <submittedName>
        <fullName evidence="2">MFS transporter</fullName>
    </submittedName>
</protein>
<dbReference type="Gene3D" id="1.20.1250.20">
    <property type="entry name" value="MFS general substrate transporter like domains"/>
    <property type="match status" value="1"/>
</dbReference>
<dbReference type="SUPFAM" id="SSF103473">
    <property type="entry name" value="MFS general substrate transporter"/>
    <property type="match status" value="1"/>
</dbReference>
<keyword evidence="1" id="KW-0472">Membrane</keyword>
<feature type="transmembrane region" description="Helical" evidence="1">
    <location>
        <begin position="367"/>
        <end position="388"/>
    </location>
</feature>
<keyword evidence="1" id="KW-1133">Transmembrane helix</keyword>
<dbReference type="OrthoDB" id="4686510at2"/>
<gene>
    <name evidence="2" type="ORF">EVS81_13920</name>
</gene>
<feature type="transmembrane region" description="Helical" evidence="1">
    <location>
        <begin position="210"/>
        <end position="235"/>
    </location>
</feature>
<feature type="transmembrane region" description="Helical" evidence="1">
    <location>
        <begin position="338"/>
        <end position="361"/>
    </location>
</feature>
<keyword evidence="1" id="KW-0812">Transmembrane</keyword>
<organism evidence="2 3">
    <name type="scientific">Leucobacter triazinivorans</name>
    <dbReference type="NCBI Taxonomy" id="1784719"/>
    <lineage>
        <taxon>Bacteria</taxon>
        <taxon>Bacillati</taxon>
        <taxon>Actinomycetota</taxon>
        <taxon>Actinomycetes</taxon>
        <taxon>Micrococcales</taxon>
        <taxon>Microbacteriaceae</taxon>
        <taxon>Leucobacter</taxon>
    </lineage>
</organism>
<sequence length="413" mass="42276">MGMYRDLGRNPGVFRILFSQLTARFPFGMLSIILLLHIQLAYGDFTSAGIVLATQSIGQAISGPLSSRLMGRWGMRRVLSITSVLCSALLVTIALVHLPLPLVAAIAFLVGLSTPPVTPAVRTLYPKLVPGNQLSALFSLDASAQEIIWVLGPVVAVFVSSQFGTAAGLCVAAAFLLGGGAWFILSRAVGEVQLLRSKRGLGAVLRYPTVVISTVMGFFFVASFAAIEAGIVAAFAGSSEHGDSGGGHGSIESGIVLAIFAGGSLVGGLLIGHRAMRPWSPLLRIGVVLVGTAACLVSLNMWWLSAVLFIGGLGTAPVFAAISNIVSSTVKFSETAEAYGWIGTGQLVGVATGSALGGVAIDAGGAHGAILVSTALLVVAAAVAAGTVRWIPDLKGRTVEPPPETGTLALPLP</sequence>
<dbReference type="AlphaFoldDB" id="A0A4P6KGZ3"/>
<feature type="transmembrane region" description="Helical" evidence="1">
    <location>
        <begin position="282"/>
        <end position="302"/>
    </location>
</feature>
<dbReference type="Proteomes" id="UP000289260">
    <property type="component" value="Chromosome"/>
</dbReference>
<accession>A0A4P6KGZ3</accession>
<name>A0A4P6KGZ3_9MICO</name>
<evidence type="ECO:0000313" key="2">
    <source>
        <dbReference type="EMBL" id="QBE49787.1"/>
    </source>
</evidence>
<dbReference type="PANTHER" id="PTHR23542">
    <property type="match status" value="1"/>
</dbReference>
<dbReference type="KEGG" id="ltr:EVS81_13920"/>
<dbReference type="PANTHER" id="PTHR23542:SF1">
    <property type="entry name" value="MAJOR FACILITATOR SUPERFAMILY (MFS) PROFILE DOMAIN-CONTAINING PROTEIN"/>
    <property type="match status" value="1"/>
</dbReference>
<evidence type="ECO:0000313" key="3">
    <source>
        <dbReference type="Proteomes" id="UP000289260"/>
    </source>
</evidence>
<dbReference type="InterPro" id="IPR036259">
    <property type="entry name" value="MFS_trans_sf"/>
</dbReference>
<reference evidence="2 3" key="1">
    <citation type="submission" date="2019-02" db="EMBL/GenBank/DDBJ databases">
        <authorList>
            <person name="Sun L."/>
            <person name="Pan D."/>
            <person name="Wu X."/>
        </authorList>
    </citation>
    <scope>NUCLEOTIDE SEQUENCE [LARGE SCALE GENOMIC DNA]</scope>
    <source>
        <strain evidence="2 3">JW-1</strain>
    </source>
</reference>
<feature type="transmembrane region" description="Helical" evidence="1">
    <location>
        <begin position="48"/>
        <end position="66"/>
    </location>
</feature>
<evidence type="ECO:0000256" key="1">
    <source>
        <dbReference type="SAM" id="Phobius"/>
    </source>
</evidence>
<feature type="transmembrane region" description="Helical" evidence="1">
    <location>
        <begin position="308"/>
        <end position="326"/>
    </location>
</feature>
<feature type="transmembrane region" description="Helical" evidence="1">
    <location>
        <begin position="255"/>
        <end position="275"/>
    </location>
</feature>
<feature type="transmembrane region" description="Helical" evidence="1">
    <location>
        <begin position="21"/>
        <end position="42"/>
    </location>
</feature>
<proteinExistence type="predicted"/>